<evidence type="ECO:0000313" key="4">
    <source>
        <dbReference type="Proteomes" id="UP001472866"/>
    </source>
</evidence>
<feature type="region of interest" description="Disordered" evidence="2">
    <location>
        <begin position="55"/>
        <end position="167"/>
    </location>
</feature>
<protein>
    <submittedName>
        <fullName evidence="3">Uncharacterized protein</fullName>
    </submittedName>
</protein>
<feature type="compositionally biased region" description="Basic and acidic residues" evidence="2">
    <location>
        <begin position="75"/>
        <end position="85"/>
    </location>
</feature>
<evidence type="ECO:0000256" key="1">
    <source>
        <dbReference type="SAM" id="Coils"/>
    </source>
</evidence>
<feature type="compositionally biased region" description="Polar residues" evidence="2">
    <location>
        <begin position="33"/>
        <end position="42"/>
    </location>
</feature>
<gene>
    <name evidence="3" type="ORF">HKI87_09g59050</name>
</gene>
<keyword evidence="4" id="KW-1185">Reference proteome</keyword>
<dbReference type="Proteomes" id="UP001472866">
    <property type="component" value="Chromosome 09"/>
</dbReference>
<accession>A0AAX4PDU3</accession>
<reference evidence="3 4" key="1">
    <citation type="submission" date="2024-03" db="EMBL/GenBank/DDBJ databases">
        <title>Complete genome sequence of the green alga Chloropicon roscoffensis RCC1871.</title>
        <authorList>
            <person name="Lemieux C."/>
            <person name="Pombert J.-F."/>
            <person name="Otis C."/>
            <person name="Turmel M."/>
        </authorList>
    </citation>
    <scope>NUCLEOTIDE SEQUENCE [LARGE SCALE GENOMIC DNA]</scope>
    <source>
        <strain evidence="3 4">RCC1871</strain>
    </source>
</reference>
<feature type="compositionally biased region" description="Polar residues" evidence="2">
    <location>
        <begin position="155"/>
        <end position="167"/>
    </location>
</feature>
<evidence type="ECO:0000256" key="2">
    <source>
        <dbReference type="SAM" id="MobiDB-lite"/>
    </source>
</evidence>
<organism evidence="3 4">
    <name type="scientific">Chloropicon roscoffensis</name>
    <dbReference type="NCBI Taxonomy" id="1461544"/>
    <lineage>
        <taxon>Eukaryota</taxon>
        <taxon>Viridiplantae</taxon>
        <taxon>Chlorophyta</taxon>
        <taxon>Chloropicophyceae</taxon>
        <taxon>Chloropicales</taxon>
        <taxon>Chloropicaceae</taxon>
        <taxon>Chloropicon</taxon>
    </lineage>
</organism>
<proteinExistence type="predicted"/>
<feature type="coiled-coil region" evidence="1">
    <location>
        <begin position="173"/>
        <end position="200"/>
    </location>
</feature>
<dbReference type="EMBL" id="CP151509">
    <property type="protein sequence ID" value="WZN64349.1"/>
    <property type="molecule type" value="Genomic_DNA"/>
</dbReference>
<dbReference type="AlphaFoldDB" id="A0AAX4PDU3"/>
<feature type="region of interest" description="Disordered" evidence="2">
    <location>
        <begin position="25"/>
        <end position="44"/>
    </location>
</feature>
<name>A0AAX4PDU3_9CHLO</name>
<feature type="compositionally biased region" description="Low complexity" evidence="2">
    <location>
        <begin position="95"/>
        <end position="110"/>
    </location>
</feature>
<sequence length="214" mass="23057">MGFGAKGMSSVAFNQFWKERVEKEEAEIVSGSEKAQSQNTPVVIQGPLGVSMVRTYAPPHRHKSSLRGSAAFVRTARDKKRDDRPASVVSSRAPSEAGSRMSGSSRASRASLRKKVPPAAPSQVSVSTIASGDRPPIKEITIPGGASLGGDDETCSNVSYPTTPHHSLAGTATEQVIQRLEDLEQQLHFERMKRLQTEKDMKELMVAAKSKKAG</sequence>
<evidence type="ECO:0000313" key="3">
    <source>
        <dbReference type="EMBL" id="WZN64349.1"/>
    </source>
</evidence>
<keyword evidence="1" id="KW-0175">Coiled coil</keyword>